<evidence type="ECO:0000313" key="3">
    <source>
        <dbReference type="WBParaSite" id="ALUE_0000202101-mRNA-1"/>
    </source>
</evidence>
<dbReference type="Proteomes" id="UP000036681">
    <property type="component" value="Unplaced"/>
</dbReference>
<evidence type="ECO:0000259" key="1">
    <source>
        <dbReference type="Pfam" id="PF21119"/>
    </source>
</evidence>
<dbReference type="GO" id="GO:0042383">
    <property type="term" value="C:sarcolemma"/>
    <property type="evidence" value="ECO:0007669"/>
    <property type="project" value="TreeGrafter"/>
</dbReference>
<dbReference type="GO" id="GO:0033017">
    <property type="term" value="C:sarcoplasmic reticulum membrane"/>
    <property type="evidence" value="ECO:0007669"/>
    <property type="project" value="TreeGrafter"/>
</dbReference>
<dbReference type="AlphaFoldDB" id="A0A0M3HKH6"/>
<protein>
    <submittedName>
        <fullName evidence="3">ANK_REP_REGION domain-containing protein</fullName>
    </submittedName>
</protein>
<dbReference type="GO" id="GO:0005790">
    <property type="term" value="C:smooth endoplasmic reticulum"/>
    <property type="evidence" value="ECO:0007669"/>
    <property type="project" value="TreeGrafter"/>
</dbReference>
<keyword evidence="2" id="KW-1185">Reference proteome</keyword>
<organism evidence="2 3">
    <name type="scientific">Ascaris lumbricoides</name>
    <name type="common">Giant roundworm</name>
    <dbReference type="NCBI Taxonomy" id="6252"/>
    <lineage>
        <taxon>Eukaryota</taxon>
        <taxon>Metazoa</taxon>
        <taxon>Ecdysozoa</taxon>
        <taxon>Nematoda</taxon>
        <taxon>Chromadorea</taxon>
        <taxon>Rhabditida</taxon>
        <taxon>Spirurina</taxon>
        <taxon>Ascaridomorpha</taxon>
        <taxon>Ascaridoidea</taxon>
        <taxon>Ascarididae</taxon>
        <taxon>Ascaris</taxon>
    </lineage>
</organism>
<dbReference type="Pfam" id="PF21119">
    <property type="entry name" value="RYDR_Jsol"/>
    <property type="match status" value="1"/>
</dbReference>
<name>A0A0M3HKH6_ASCLU</name>
<dbReference type="GO" id="GO:0034704">
    <property type="term" value="C:calcium channel complex"/>
    <property type="evidence" value="ECO:0007669"/>
    <property type="project" value="TreeGrafter"/>
</dbReference>
<proteinExistence type="predicted"/>
<dbReference type="GO" id="GO:0005219">
    <property type="term" value="F:ryanodine-sensitive calcium-release channel activity"/>
    <property type="evidence" value="ECO:0007669"/>
    <property type="project" value="TreeGrafter"/>
</dbReference>
<reference evidence="3" key="1">
    <citation type="submission" date="2017-02" db="UniProtKB">
        <authorList>
            <consortium name="WormBaseParasite"/>
        </authorList>
    </citation>
    <scope>IDENTIFICATION</scope>
</reference>
<sequence length="142" mass="16364">MSYDILEIIEQPAYLAFHRQTLNLYCKLAAHGNQKVAHILCGHVGEDQLMYAVKSHCKLSSSICIKCSLNNGSFYFEYVIFDQYFTFTNTLKLSNESPSKNHLILLFFKVCLHSNRFILLFLFAFCKKIFLVQCVKASMTSL</sequence>
<dbReference type="PANTHER" id="PTHR46399">
    <property type="entry name" value="B30.2/SPRY DOMAIN-CONTAINING PROTEIN"/>
    <property type="match status" value="1"/>
</dbReference>
<dbReference type="InterPro" id="IPR048581">
    <property type="entry name" value="RYDR_Jsol"/>
</dbReference>
<dbReference type="GO" id="GO:0006941">
    <property type="term" value="P:striated muscle contraction"/>
    <property type="evidence" value="ECO:0007669"/>
    <property type="project" value="TreeGrafter"/>
</dbReference>
<dbReference type="InterPro" id="IPR015925">
    <property type="entry name" value="Ryanodine_IP3_receptor"/>
</dbReference>
<evidence type="ECO:0000313" key="2">
    <source>
        <dbReference type="Proteomes" id="UP000036681"/>
    </source>
</evidence>
<dbReference type="WBParaSite" id="ALUE_0000202101-mRNA-1">
    <property type="protein sequence ID" value="ALUE_0000202101-mRNA-1"/>
    <property type="gene ID" value="ALUE_0000202101"/>
</dbReference>
<dbReference type="GO" id="GO:0014808">
    <property type="term" value="P:release of sequestered calcium ion into cytosol by sarcoplasmic reticulum"/>
    <property type="evidence" value="ECO:0007669"/>
    <property type="project" value="TreeGrafter"/>
</dbReference>
<accession>A0A0M3HKH6</accession>
<feature type="domain" description="Ryanodine receptor junctional solenoid" evidence="1">
    <location>
        <begin position="18"/>
        <end position="56"/>
    </location>
</feature>
<dbReference type="PANTHER" id="PTHR46399:SF8">
    <property type="entry name" value="B30.2_SPRY DOMAIN-CONTAINING PROTEIN"/>
    <property type="match status" value="1"/>
</dbReference>
<dbReference type="GO" id="GO:0030018">
    <property type="term" value="C:Z disc"/>
    <property type="evidence" value="ECO:0007669"/>
    <property type="project" value="TreeGrafter"/>
</dbReference>